<name>A0A5C6AHU7_9BACT</name>
<proteinExistence type="predicted"/>
<evidence type="ECO:0000313" key="2">
    <source>
        <dbReference type="EMBL" id="TWT98828.1"/>
    </source>
</evidence>
<comment type="caution">
    <text evidence="2">The sequence shown here is derived from an EMBL/GenBank/DDBJ whole genome shotgun (WGS) entry which is preliminary data.</text>
</comment>
<keyword evidence="3" id="KW-1185">Reference proteome</keyword>
<dbReference type="AlphaFoldDB" id="A0A5C6AHU7"/>
<evidence type="ECO:0000256" key="1">
    <source>
        <dbReference type="SAM" id="MobiDB-lite"/>
    </source>
</evidence>
<dbReference type="EMBL" id="SJPM01000003">
    <property type="protein sequence ID" value="TWT98828.1"/>
    <property type="molecule type" value="Genomic_DNA"/>
</dbReference>
<feature type="region of interest" description="Disordered" evidence="1">
    <location>
        <begin position="314"/>
        <end position="336"/>
    </location>
</feature>
<reference evidence="2 3" key="1">
    <citation type="submission" date="2019-02" db="EMBL/GenBank/DDBJ databases">
        <title>Deep-cultivation of Planctomycetes and their phenomic and genomic characterization uncovers novel biology.</title>
        <authorList>
            <person name="Wiegand S."/>
            <person name="Jogler M."/>
            <person name="Boedeker C."/>
            <person name="Pinto D."/>
            <person name="Vollmers J."/>
            <person name="Rivas-Marin E."/>
            <person name="Kohn T."/>
            <person name="Peeters S.H."/>
            <person name="Heuer A."/>
            <person name="Rast P."/>
            <person name="Oberbeckmann S."/>
            <person name="Bunk B."/>
            <person name="Jeske O."/>
            <person name="Meyerdierks A."/>
            <person name="Storesund J.E."/>
            <person name="Kallscheuer N."/>
            <person name="Luecker S."/>
            <person name="Lage O.M."/>
            <person name="Pohl T."/>
            <person name="Merkel B.J."/>
            <person name="Hornburger P."/>
            <person name="Mueller R.-W."/>
            <person name="Bruemmer F."/>
            <person name="Labrenz M."/>
            <person name="Spormann A.M."/>
            <person name="Op Den Camp H."/>
            <person name="Overmann J."/>
            <person name="Amann R."/>
            <person name="Jetten M.S.M."/>
            <person name="Mascher T."/>
            <person name="Medema M.H."/>
            <person name="Devos D.P."/>
            <person name="Kaster A.-K."/>
            <person name="Ovreas L."/>
            <person name="Rohde M."/>
            <person name="Galperin M.Y."/>
            <person name="Jogler C."/>
        </authorList>
    </citation>
    <scope>NUCLEOTIDE SEQUENCE [LARGE SCALE GENOMIC DNA]</scope>
    <source>
        <strain evidence="2 3">Pla100</strain>
    </source>
</reference>
<feature type="compositionally biased region" description="Basic and acidic residues" evidence="1">
    <location>
        <begin position="319"/>
        <end position="329"/>
    </location>
</feature>
<protein>
    <submittedName>
        <fullName evidence="2">Uncharacterized protein</fullName>
    </submittedName>
</protein>
<evidence type="ECO:0000313" key="3">
    <source>
        <dbReference type="Proteomes" id="UP000316213"/>
    </source>
</evidence>
<gene>
    <name evidence="2" type="ORF">Pla100_19940</name>
</gene>
<dbReference type="RefSeq" id="WP_146577500.1">
    <property type="nucleotide sequence ID" value="NZ_SJPM01000003.1"/>
</dbReference>
<dbReference type="Proteomes" id="UP000316213">
    <property type="component" value="Unassembled WGS sequence"/>
</dbReference>
<organism evidence="2 3">
    <name type="scientific">Neorhodopirellula pilleata</name>
    <dbReference type="NCBI Taxonomy" id="2714738"/>
    <lineage>
        <taxon>Bacteria</taxon>
        <taxon>Pseudomonadati</taxon>
        <taxon>Planctomycetota</taxon>
        <taxon>Planctomycetia</taxon>
        <taxon>Pirellulales</taxon>
        <taxon>Pirellulaceae</taxon>
        <taxon>Neorhodopirellula</taxon>
    </lineage>
</organism>
<dbReference type="OrthoDB" id="250064at2"/>
<sequence length="336" mass="38262">MAPRLQVFRSGVSPVRADTPSRPDTLSIVGTEQLSYAAGSTSLEPDGYRRIGKLDGQRLGQLVSVFPELEQWIRPDCLIINAYPAALGLQGFAPLVDTYLHGPTLIRSLRLAAREQRSVIFAAQPLVGANMLIEAIAAGFEFPSRLLWAGGGYYFPRSLEKYMEQLLHSIGCQVRFLHCYGVAEVAHTCFAATERFDDGLPRFRKVVEQLEIEIQSDGCLILRLGDRQTATKERIEAIDNHWRIQNGPDRLSVLVFDELESWGEPEWTCRTGYFGEHQRELQFQLRQGVQPRSNREHRFHIFWDRFGGSIQSKPQWGDRSVKRHTDGQRHRFARVA</sequence>
<accession>A0A5C6AHU7</accession>